<organism evidence="5 6">
    <name type="scientific">Monosporascus cannonballus</name>
    <dbReference type="NCBI Taxonomy" id="155416"/>
    <lineage>
        <taxon>Eukaryota</taxon>
        <taxon>Fungi</taxon>
        <taxon>Dikarya</taxon>
        <taxon>Ascomycota</taxon>
        <taxon>Pezizomycotina</taxon>
        <taxon>Sordariomycetes</taxon>
        <taxon>Xylariomycetidae</taxon>
        <taxon>Xylariales</taxon>
        <taxon>Xylariales incertae sedis</taxon>
        <taxon>Monosporascus</taxon>
    </lineage>
</organism>
<comment type="similarity">
    <text evidence="1">Belongs to the methyltransferase superfamily.</text>
</comment>
<dbReference type="PANTHER" id="PTHR12176">
    <property type="entry name" value="SAM-DEPENDENT METHYLTRANSFERASE SUPERFAMILY PROTEIN"/>
    <property type="match status" value="1"/>
</dbReference>
<dbReference type="Pfam" id="PF08241">
    <property type="entry name" value="Methyltransf_11"/>
    <property type="match status" value="1"/>
</dbReference>
<keyword evidence="6" id="KW-1185">Reference proteome</keyword>
<reference evidence="5 6" key="1">
    <citation type="submission" date="2018-06" db="EMBL/GenBank/DDBJ databases">
        <title>Complete Genomes of Monosporascus.</title>
        <authorList>
            <person name="Robinson A.J."/>
            <person name="Natvig D.O."/>
        </authorList>
    </citation>
    <scope>NUCLEOTIDE SEQUENCE [LARGE SCALE GENOMIC DNA]</scope>
    <source>
        <strain evidence="5 6">CBS 609.92</strain>
    </source>
</reference>
<evidence type="ECO:0000256" key="2">
    <source>
        <dbReference type="ARBA" id="ARBA00022603"/>
    </source>
</evidence>
<keyword evidence="2" id="KW-0489">Methyltransferase</keyword>
<dbReference type="InterPro" id="IPR013216">
    <property type="entry name" value="Methyltransf_11"/>
</dbReference>
<evidence type="ECO:0000259" key="4">
    <source>
        <dbReference type="Pfam" id="PF08241"/>
    </source>
</evidence>
<sequence>MSSQEELRQLSRPEYWDGKYTDTAEDAQLHEWFRTFNELKRFLDKNLFQVHPPENNPRILHLGSGDSTIPYDLSELGYKNQLCVDFSPVIVDRMTKRHSKAVEEGSMEWRWMDVRDMSEIPSGSIDVAFDKGTLDAMIHGTPWTIPDEVQENTGRYVREALRVLKPDGHFLLITHRPVHWYSRVLDLHCKDTEWKMRYELLNEGGGVVQYHGYILQRG</sequence>
<dbReference type="Gene3D" id="3.40.50.150">
    <property type="entry name" value="Vaccinia Virus protein VP39"/>
    <property type="match status" value="1"/>
</dbReference>
<dbReference type="InterPro" id="IPR051419">
    <property type="entry name" value="Lys/N-term_MeTrsfase_sf"/>
</dbReference>
<gene>
    <name evidence="5" type="ORF">DL762_000997</name>
</gene>
<protein>
    <recommendedName>
        <fullName evidence="4">Methyltransferase type 11 domain-containing protein</fullName>
    </recommendedName>
</protein>
<evidence type="ECO:0000313" key="5">
    <source>
        <dbReference type="EMBL" id="RYO93559.1"/>
    </source>
</evidence>
<dbReference type="SUPFAM" id="SSF53335">
    <property type="entry name" value="S-adenosyl-L-methionine-dependent methyltransferases"/>
    <property type="match status" value="1"/>
</dbReference>
<accession>A0ABY0HHG7</accession>
<comment type="caution">
    <text evidence="5">The sequence shown here is derived from an EMBL/GenBank/DDBJ whole genome shotgun (WGS) entry which is preliminary data.</text>
</comment>
<evidence type="ECO:0000256" key="3">
    <source>
        <dbReference type="ARBA" id="ARBA00022679"/>
    </source>
</evidence>
<dbReference type="EMBL" id="QJNS01000017">
    <property type="protein sequence ID" value="RYO93559.1"/>
    <property type="molecule type" value="Genomic_DNA"/>
</dbReference>
<keyword evidence="3" id="KW-0808">Transferase</keyword>
<evidence type="ECO:0000256" key="1">
    <source>
        <dbReference type="ARBA" id="ARBA00008361"/>
    </source>
</evidence>
<feature type="domain" description="Methyltransferase type 11" evidence="4">
    <location>
        <begin position="60"/>
        <end position="171"/>
    </location>
</feature>
<proteinExistence type="inferred from homology"/>
<dbReference type="Proteomes" id="UP000294003">
    <property type="component" value="Unassembled WGS sequence"/>
</dbReference>
<evidence type="ECO:0000313" key="6">
    <source>
        <dbReference type="Proteomes" id="UP000294003"/>
    </source>
</evidence>
<dbReference type="CDD" id="cd02440">
    <property type="entry name" value="AdoMet_MTases"/>
    <property type="match status" value="1"/>
</dbReference>
<name>A0ABY0HHG7_9PEZI</name>
<dbReference type="PANTHER" id="PTHR12176:SF80">
    <property type="entry name" value="EEF1A LYSINE METHYLTRANSFERASE 4"/>
    <property type="match status" value="1"/>
</dbReference>
<dbReference type="InterPro" id="IPR029063">
    <property type="entry name" value="SAM-dependent_MTases_sf"/>
</dbReference>